<dbReference type="InterPro" id="IPR039994">
    <property type="entry name" value="NO66-like"/>
</dbReference>
<dbReference type="Gene3D" id="2.60.120.650">
    <property type="entry name" value="Cupin"/>
    <property type="match status" value="1"/>
</dbReference>
<comment type="cofactor">
    <cofactor evidence="1">
        <name>Fe(2+)</name>
        <dbReference type="ChEBI" id="CHEBI:29033"/>
    </cofactor>
</comment>
<comment type="caution">
    <text evidence="5">The sequence shown here is derived from an EMBL/GenBank/DDBJ whole genome shotgun (WGS) entry which is preliminary data.</text>
</comment>
<dbReference type="SUPFAM" id="SSF51197">
    <property type="entry name" value="Clavaminate synthase-like"/>
    <property type="match status" value="1"/>
</dbReference>
<evidence type="ECO:0000256" key="1">
    <source>
        <dbReference type="ARBA" id="ARBA00001954"/>
    </source>
</evidence>
<proteinExistence type="predicted"/>
<evidence type="ECO:0000313" key="5">
    <source>
        <dbReference type="EMBL" id="MBP5858144.1"/>
    </source>
</evidence>
<dbReference type="PANTHER" id="PTHR13096">
    <property type="entry name" value="MINA53 MYC INDUCED NUCLEAR ANTIGEN"/>
    <property type="match status" value="1"/>
</dbReference>
<dbReference type="PROSITE" id="PS51184">
    <property type="entry name" value="JMJC"/>
    <property type="match status" value="1"/>
</dbReference>
<evidence type="ECO:0000256" key="2">
    <source>
        <dbReference type="ARBA" id="ARBA00022723"/>
    </source>
</evidence>
<keyword evidence="3" id="KW-0408">Iron</keyword>
<feature type="domain" description="JmjC" evidence="4">
    <location>
        <begin position="119"/>
        <end position="266"/>
    </location>
</feature>
<dbReference type="AlphaFoldDB" id="A0A8J7S7A8"/>
<dbReference type="PANTHER" id="PTHR13096:SF8">
    <property type="entry name" value="RIBOSOMAL OXYGENASE 1"/>
    <property type="match status" value="1"/>
</dbReference>
<keyword evidence="6" id="KW-1185">Reference proteome</keyword>
<dbReference type="EMBL" id="JAGMWN010000006">
    <property type="protein sequence ID" value="MBP5858144.1"/>
    <property type="molecule type" value="Genomic_DNA"/>
</dbReference>
<sequence length="415" mass="45910">MAGKKSDATTAARAMTGAPASFEEVLAPITPETFFTEYYDKQPLHIPGDPGKFGRIMNWSVLNGLLDMTAIWGSASLMLVLDGEVLPPGAYCVEAQNRDGQTVRQPDAGKVMALLRQGASLVANDIDTLTPELRAVADAMEDGFCGKAQSNLYCSWRQRQAFKSHFDTHDVFALHMEGEKLWRLYEGRETHPIRHRNWAGLSDAETEERKGKVMRDVRMTPGDLLYIPRGWYHDALAASGGTIHLAFGLTGVIGLDLIGALSDSVVTDETFRLNFPHPREGRKALADHIARLGDRLAEVARDPRFVEAFETFQKDYRYPRGGFDLPIEIADRTFALTARDFRVVTKDGRHGLASPRGIVPIPPGLDGPVRWVVEAGRFARGDLLDAFPAMSAMEIDRLLQQMQQMGVLREDASGS</sequence>
<accession>A0A8J7S7A8</accession>
<evidence type="ECO:0000256" key="3">
    <source>
        <dbReference type="ARBA" id="ARBA00023004"/>
    </source>
</evidence>
<keyword evidence="2" id="KW-0479">Metal-binding</keyword>
<dbReference type="Proteomes" id="UP000672602">
    <property type="component" value="Unassembled WGS sequence"/>
</dbReference>
<evidence type="ECO:0000259" key="4">
    <source>
        <dbReference type="PROSITE" id="PS51184"/>
    </source>
</evidence>
<name>A0A8J7S7A8_9PROT</name>
<dbReference type="GO" id="GO:0046872">
    <property type="term" value="F:metal ion binding"/>
    <property type="evidence" value="ECO:0007669"/>
    <property type="project" value="UniProtKB-KW"/>
</dbReference>
<dbReference type="InterPro" id="IPR003347">
    <property type="entry name" value="JmjC_dom"/>
</dbReference>
<evidence type="ECO:0000313" key="6">
    <source>
        <dbReference type="Proteomes" id="UP000672602"/>
    </source>
</evidence>
<dbReference type="Pfam" id="PF08007">
    <property type="entry name" value="JmjC_2"/>
    <property type="match status" value="1"/>
</dbReference>
<organism evidence="5 6">
    <name type="scientific">Marivibrio halodurans</name>
    <dbReference type="NCBI Taxonomy" id="2039722"/>
    <lineage>
        <taxon>Bacteria</taxon>
        <taxon>Pseudomonadati</taxon>
        <taxon>Pseudomonadota</taxon>
        <taxon>Alphaproteobacteria</taxon>
        <taxon>Rhodospirillales</taxon>
        <taxon>Rhodospirillaceae</taxon>
        <taxon>Marivibrio</taxon>
    </lineage>
</organism>
<protein>
    <submittedName>
        <fullName evidence="5">Cupin-like domain-containing protein</fullName>
    </submittedName>
</protein>
<reference evidence="5" key="1">
    <citation type="submission" date="2021-04" db="EMBL/GenBank/DDBJ databases">
        <authorList>
            <person name="Zhang D.-C."/>
        </authorList>
    </citation>
    <scope>NUCLEOTIDE SEQUENCE</scope>
    <source>
        <strain evidence="5">CGMCC 1.15697</strain>
    </source>
</reference>
<gene>
    <name evidence="5" type="ORF">KAJ83_14080</name>
</gene>
<dbReference type="RefSeq" id="WP_210682718.1">
    <property type="nucleotide sequence ID" value="NZ_JAGMWN010000006.1"/>
</dbReference>